<reference evidence="15" key="1">
    <citation type="journal article" date="2021" name="Mol. Plant Microbe Interact.">
        <title>Complete Genome Sequence of the Plant-Pathogenic Fungus Colletotrichum lupini.</title>
        <authorList>
            <person name="Baroncelli R."/>
            <person name="Pensec F."/>
            <person name="Da Lio D."/>
            <person name="Boufleur T."/>
            <person name="Vicente I."/>
            <person name="Sarrocco S."/>
            <person name="Picot A."/>
            <person name="Baraldi E."/>
            <person name="Sukno S."/>
            <person name="Thon M."/>
            <person name="Le Floch G."/>
        </authorList>
    </citation>
    <scope>NUCLEOTIDE SEQUENCE</scope>
    <source>
        <strain evidence="15">IMI 504893</strain>
    </source>
</reference>
<keyword evidence="5" id="KW-0119">Carbohydrate metabolism</keyword>
<evidence type="ECO:0000313" key="15">
    <source>
        <dbReference type="EMBL" id="UQC90043.1"/>
    </source>
</evidence>
<dbReference type="SMART" id="SM00829">
    <property type="entry name" value="PKS_ER"/>
    <property type="match status" value="1"/>
</dbReference>
<dbReference type="GO" id="GO:0005737">
    <property type="term" value="C:cytoplasm"/>
    <property type="evidence" value="ECO:0007669"/>
    <property type="project" value="TreeGrafter"/>
</dbReference>
<evidence type="ECO:0000256" key="9">
    <source>
        <dbReference type="ARBA" id="ARBA00038954"/>
    </source>
</evidence>
<gene>
    <name evidence="15" type="ORF">CLUP02_15574</name>
</gene>
<name>A0A9Q8T6C2_9PEZI</name>
<dbReference type="InterPro" id="IPR013154">
    <property type="entry name" value="ADH-like_N"/>
</dbReference>
<dbReference type="PROSITE" id="PS00059">
    <property type="entry name" value="ADH_ZINC"/>
    <property type="match status" value="1"/>
</dbReference>
<comment type="catalytic activity">
    <reaction evidence="11">
        <text>L-arabinitol + NAD(+) = L-xylulose + NADH + H(+)</text>
        <dbReference type="Rhea" id="RHEA:16381"/>
        <dbReference type="ChEBI" id="CHEBI:15378"/>
        <dbReference type="ChEBI" id="CHEBI:17399"/>
        <dbReference type="ChEBI" id="CHEBI:18403"/>
        <dbReference type="ChEBI" id="CHEBI:57540"/>
        <dbReference type="ChEBI" id="CHEBI:57945"/>
        <dbReference type="EC" id="1.1.1.12"/>
    </reaction>
</comment>
<protein>
    <recommendedName>
        <fullName evidence="10">L-arabinitol 4-dehydrogenase</fullName>
        <ecNumber evidence="9">1.1.1.12</ecNumber>
    </recommendedName>
</protein>
<dbReference type="GO" id="GO:0019568">
    <property type="term" value="P:arabinose catabolic process"/>
    <property type="evidence" value="ECO:0007669"/>
    <property type="project" value="UniProtKB-KW"/>
</dbReference>
<dbReference type="InterPro" id="IPR013149">
    <property type="entry name" value="ADH-like_C"/>
</dbReference>
<dbReference type="FunFam" id="3.40.50.720:FF:000068">
    <property type="entry name" value="Sorbitol dehydrogenase"/>
    <property type="match status" value="1"/>
</dbReference>
<evidence type="ECO:0000259" key="14">
    <source>
        <dbReference type="SMART" id="SM00829"/>
    </source>
</evidence>
<dbReference type="PANTHER" id="PTHR43161:SF23">
    <property type="entry name" value="(R,R)-BUTANEDIOL DEHYDROGENASE-RELATED"/>
    <property type="match status" value="1"/>
</dbReference>
<sequence>MTAKPSMLDVDVEPPTYDNTVSDSRAQLSCGETPTLFLDKTTIFAHTSPPRALYELSNVVTDAKSLVYGVQKVVYRVSSEAGSDKVRTRLDHIYDFTQDPLKGLESFSMQLNDVTVIQGQMSSKRTYKEVYLMPGVSGWKVKDHFKAGDSAVHQMKHQDEIHWKNMKGEVVAIESVAKRDKEKKLLSMPQLDVILPMDHKELDLLVTSWMARLWRQSADETKDPMTWKDFKEISKIALSRNKLGNTWALGGFLADATIGLIGREMNSNLPKLLHLKRRFKAGMVSKDPAPHWVVSTHQSDIVFLTTRLWEVLNAVVTPREEKAQYVVTYRASVRPASNYISASLHLQASASSTLTPTTMRAARYYGKEDIRIEQVPEPPCGPHQIKIAPAFVGICGTDLHEYLGGPNFCPSSRHPVTGDQIPVTLGHEFSGIIKEIGSEVKQEHLKIGLPCAVQPTIYCGKCAACKAGAENACHTGGFIGLSGWGGGLSEAVSVPADQVFPLPEGIPLELGALVEPLSVAWHAVSATTVTSESNVLVMGGGPIGLAAVLCLKAKGVSNIMVAEIATARQNFAKEFGAAHIIDPKSQDVMEEVMKITGGIGADVTLDCAGVPASVKAACMAVKTRGTVINVAIWEKEIPFNPNWVTWRESSYKSVLGYQKKDYQAVIENLKTGALKPASMITRKIPLEDLVEHGIKALITDKDNQVKVLVDEEPSDDPP</sequence>
<dbReference type="InterPro" id="IPR011032">
    <property type="entry name" value="GroES-like_sf"/>
</dbReference>
<dbReference type="SUPFAM" id="SSF51735">
    <property type="entry name" value="NAD(P)-binding Rossmann-fold domains"/>
    <property type="match status" value="1"/>
</dbReference>
<feature type="region of interest" description="Disordered" evidence="13">
    <location>
        <begin position="1"/>
        <end position="23"/>
    </location>
</feature>
<evidence type="ECO:0000256" key="2">
    <source>
        <dbReference type="ARBA" id="ARBA00008072"/>
    </source>
</evidence>
<organism evidence="15 16">
    <name type="scientific">Colletotrichum lupini</name>
    <dbReference type="NCBI Taxonomy" id="145971"/>
    <lineage>
        <taxon>Eukaryota</taxon>
        <taxon>Fungi</taxon>
        <taxon>Dikarya</taxon>
        <taxon>Ascomycota</taxon>
        <taxon>Pezizomycotina</taxon>
        <taxon>Sordariomycetes</taxon>
        <taxon>Hypocreomycetidae</taxon>
        <taxon>Glomerellales</taxon>
        <taxon>Glomerellaceae</taxon>
        <taxon>Colletotrichum</taxon>
        <taxon>Colletotrichum acutatum species complex</taxon>
    </lineage>
</organism>
<comment type="pathway">
    <text evidence="8">Carbohydrate degradation; L-arabinose degradation via L-arabinitol; D-xylulose 5-phosphate from L-arabinose (fungal route): step 2/5.</text>
</comment>
<evidence type="ECO:0000256" key="11">
    <source>
        <dbReference type="ARBA" id="ARBA00049317"/>
    </source>
</evidence>
<evidence type="ECO:0000256" key="3">
    <source>
        <dbReference type="ARBA" id="ARBA00022723"/>
    </source>
</evidence>
<keyword evidence="6" id="KW-0560">Oxidoreductase</keyword>
<keyword evidence="5" id="KW-0054">Arabinose catabolism</keyword>
<evidence type="ECO:0000256" key="13">
    <source>
        <dbReference type="SAM" id="MobiDB-lite"/>
    </source>
</evidence>
<dbReference type="KEGG" id="clup:CLUP02_15574"/>
<dbReference type="PANTHER" id="PTHR43161">
    <property type="entry name" value="SORBITOL DEHYDROGENASE"/>
    <property type="match status" value="1"/>
</dbReference>
<evidence type="ECO:0000256" key="6">
    <source>
        <dbReference type="ARBA" id="ARBA00023002"/>
    </source>
</evidence>
<dbReference type="RefSeq" id="XP_049151644.1">
    <property type="nucleotide sequence ID" value="XM_049294498.1"/>
</dbReference>
<keyword evidence="7" id="KW-0520">NAD</keyword>
<keyword evidence="16" id="KW-1185">Reference proteome</keyword>
<dbReference type="EMBL" id="CP019480">
    <property type="protein sequence ID" value="UQC90043.1"/>
    <property type="molecule type" value="Genomic_DNA"/>
</dbReference>
<dbReference type="Gene3D" id="3.40.50.720">
    <property type="entry name" value="NAD(P)-binding Rossmann-like Domain"/>
    <property type="match status" value="1"/>
</dbReference>
<dbReference type="InterPro" id="IPR036291">
    <property type="entry name" value="NAD(P)-bd_dom_sf"/>
</dbReference>
<evidence type="ECO:0000256" key="4">
    <source>
        <dbReference type="ARBA" id="ARBA00022833"/>
    </source>
</evidence>
<evidence type="ECO:0000256" key="5">
    <source>
        <dbReference type="ARBA" id="ARBA00022935"/>
    </source>
</evidence>
<dbReference type="InterPro" id="IPR020843">
    <property type="entry name" value="ER"/>
</dbReference>
<comment type="cofactor">
    <cofactor evidence="1 12">
        <name>Zn(2+)</name>
        <dbReference type="ChEBI" id="CHEBI:29105"/>
    </cofactor>
</comment>
<comment type="similarity">
    <text evidence="2 12">Belongs to the zinc-containing alcohol dehydrogenase family.</text>
</comment>
<dbReference type="GO" id="GO:0034079">
    <property type="term" value="P:butanediol biosynthetic process"/>
    <property type="evidence" value="ECO:0007669"/>
    <property type="project" value="TreeGrafter"/>
</dbReference>
<dbReference type="CDD" id="cd08233">
    <property type="entry name" value="butanediol_DH_like"/>
    <property type="match status" value="1"/>
</dbReference>
<dbReference type="InterPro" id="IPR002328">
    <property type="entry name" value="ADH_Zn_CS"/>
</dbReference>
<dbReference type="Pfam" id="PF00107">
    <property type="entry name" value="ADH_zinc_N"/>
    <property type="match status" value="1"/>
</dbReference>
<evidence type="ECO:0000256" key="10">
    <source>
        <dbReference type="ARBA" id="ARBA00039783"/>
    </source>
</evidence>
<dbReference type="GO" id="GO:0008270">
    <property type="term" value="F:zinc ion binding"/>
    <property type="evidence" value="ECO:0007669"/>
    <property type="project" value="InterPro"/>
</dbReference>
<proteinExistence type="inferred from homology"/>
<keyword evidence="3 12" id="KW-0479">Metal-binding</keyword>
<dbReference type="AlphaFoldDB" id="A0A9Q8T6C2"/>
<accession>A0A9Q8T6C2</accession>
<dbReference type="Pfam" id="PF08240">
    <property type="entry name" value="ADH_N"/>
    <property type="match status" value="1"/>
</dbReference>
<dbReference type="Proteomes" id="UP000830671">
    <property type="component" value="Chromosome 8"/>
</dbReference>
<evidence type="ECO:0000256" key="1">
    <source>
        <dbReference type="ARBA" id="ARBA00001947"/>
    </source>
</evidence>
<evidence type="ECO:0000256" key="7">
    <source>
        <dbReference type="ARBA" id="ARBA00023027"/>
    </source>
</evidence>
<dbReference type="Gene3D" id="3.90.180.10">
    <property type="entry name" value="Medium-chain alcohol dehydrogenases, catalytic domain"/>
    <property type="match status" value="1"/>
</dbReference>
<dbReference type="EC" id="1.1.1.12" evidence="9"/>
<dbReference type="SUPFAM" id="SSF50129">
    <property type="entry name" value="GroES-like"/>
    <property type="match status" value="1"/>
</dbReference>
<keyword evidence="4 12" id="KW-0862">Zinc</keyword>
<evidence type="ECO:0000313" key="16">
    <source>
        <dbReference type="Proteomes" id="UP000830671"/>
    </source>
</evidence>
<dbReference type="GO" id="GO:0000721">
    <property type="term" value="F:(R,R)-butanediol dehydrogenase activity"/>
    <property type="evidence" value="ECO:0007669"/>
    <property type="project" value="TreeGrafter"/>
</dbReference>
<dbReference type="GeneID" id="73349508"/>
<evidence type="ECO:0000256" key="8">
    <source>
        <dbReference type="ARBA" id="ARBA00037881"/>
    </source>
</evidence>
<feature type="domain" description="Enoyl reductase (ER)" evidence="14">
    <location>
        <begin position="366"/>
        <end position="709"/>
    </location>
</feature>
<evidence type="ECO:0000256" key="12">
    <source>
        <dbReference type="RuleBase" id="RU361277"/>
    </source>
</evidence>
<dbReference type="GO" id="GO:0050019">
    <property type="term" value="F:L-arabinitol 4-dehydrogenase activity"/>
    <property type="evidence" value="ECO:0007669"/>
    <property type="project" value="UniProtKB-EC"/>
</dbReference>